<protein>
    <submittedName>
        <fullName evidence="1">Uncharacterized protein</fullName>
    </submittedName>
</protein>
<dbReference type="EMBL" id="CM026424">
    <property type="protein sequence ID" value="KAG0580823.1"/>
    <property type="molecule type" value="Genomic_DNA"/>
</dbReference>
<dbReference type="PANTHER" id="PTHR13244">
    <property type="entry name" value="ZINC FINGER MYND DOMAIN CONTAINING PROTEIN 10"/>
    <property type="match status" value="1"/>
</dbReference>
<dbReference type="GO" id="GO:0005737">
    <property type="term" value="C:cytoplasm"/>
    <property type="evidence" value="ECO:0007669"/>
    <property type="project" value="TreeGrafter"/>
</dbReference>
<gene>
    <name evidence="1" type="ORF">KC19_4G202600</name>
</gene>
<evidence type="ECO:0000313" key="1">
    <source>
        <dbReference type="EMBL" id="KAG0580823.1"/>
    </source>
</evidence>
<dbReference type="AlphaFoldDB" id="A0A8T0IEB2"/>
<evidence type="ECO:0000313" key="2">
    <source>
        <dbReference type="Proteomes" id="UP000822688"/>
    </source>
</evidence>
<organism evidence="1 2">
    <name type="scientific">Ceratodon purpureus</name>
    <name type="common">Fire moss</name>
    <name type="synonym">Dicranum purpureum</name>
    <dbReference type="NCBI Taxonomy" id="3225"/>
    <lineage>
        <taxon>Eukaryota</taxon>
        <taxon>Viridiplantae</taxon>
        <taxon>Streptophyta</taxon>
        <taxon>Embryophyta</taxon>
        <taxon>Bryophyta</taxon>
        <taxon>Bryophytina</taxon>
        <taxon>Bryopsida</taxon>
        <taxon>Dicranidae</taxon>
        <taxon>Pseudoditrichales</taxon>
        <taxon>Ditrichaceae</taxon>
        <taxon>Ceratodon</taxon>
    </lineage>
</organism>
<reference evidence="1" key="1">
    <citation type="submission" date="2020-06" db="EMBL/GenBank/DDBJ databases">
        <title>WGS assembly of Ceratodon purpureus strain R40.</title>
        <authorList>
            <person name="Carey S.B."/>
            <person name="Jenkins J."/>
            <person name="Shu S."/>
            <person name="Lovell J.T."/>
            <person name="Sreedasyam A."/>
            <person name="Maumus F."/>
            <person name="Tiley G.P."/>
            <person name="Fernandez-Pozo N."/>
            <person name="Barry K."/>
            <person name="Chen C."/>
            <person name="Wang M."/>
            <person name="Lipzen A."/>
            <person name="Daum C."/>
            <person name="Saski C.A."/>
            <person name="Payton A.C."/>
            <person name="Mcbreen J.C."/>
            <person name="Conrad R.E."/>
            <person name="Kollar L.M."/>
            <person name="Olsson S."/>
            <person name="Huttunen S."/>
            <person name="Landis J.B."/>
            <person name="Wickett N.J."/>
            <person name="Johnson M.G."/>
            <person name="Rensing S.A."/>
            <person name="Grimwood J."/>
            <person name="Schmutz J."/>
            <person name="Mcdaniel S.F."/>
        </authorList>
    </citation>
    <scope>NUCLEOTIDE SEQUENCE</scope>
    <source>
        <strain evidence="1">R40</strain>
    </source>
</reference>
<name>A0A8T0IEB2_CERPU</name>
<comment type="caution">
    <text evidence="1">The sequence shown here is derived from an EMBL/GenBank/DDBJ whole genome shotgun (WGS) entry which is preliminary data.</text>
</comment>
<keyword evidence="2" id="KW-1185">Reference proteome</keyword>
<dbReference type="Proteomes" id="UP000822688">
    <property type="component" value="Chromosome 4"/>
</dbReference>
<sequence length="85" mass="9773">MVHCDEFVMLALTSHDKLGLLIQELLVIEIWKEKVLPHILTELAEQSSNINIHLVLYQETTIINLLEVFVHANRHSIVHLLASCH</sequence>
<proteinExistence type="predicted"/>
<dbReference type="InterPro" id="IPR052298">
    <property type="entry name" value="ZMYND10"/>
</dbReference>
<dbReference type="PANTHER" id="PTHR13244:SF7">
    <property type="entry name" value="ZINC FINGER MYND DOMAIN-CONTAINING PROTEIN 10"/>
    <property type="match status" value="1"/>
</dbReference>
<accession>A0A8T0IEB2</accession>